<dbReference type="Gene3D" id="3.90.226.10">
    <property type="entry name" value="2-enoyl-CoA Hydratase, Chain A, domain 1"/>
    <property type="match status" value="1"/>
</dbReference>
<dbReference type="InterPro" id="IPR014748">
    <property type="entry name" value="Enoyl-CoA_hydra_C"/>
</dbReference>
<comment type="caution">
    <text evidence="2">The sequence shown here is derived from an EMBL/GenBank/DDBJ whole genome shotgun (WGS) entry which is preliminary data.</text>
</comment>
<reference evidence="2 3" key="1">
    <citation type="submission" date="2019-06" db="EMBL/GenBank/DDBJ databases">
        <title>Tsukamurella conjunctivitidis sp. nov., Tsukamurella assacharolytica sp. nov. and Tsukamurella sputae sp. nov. isolated from patients with conjunctivitis, bacteraemia (lymphoma) and respiratory infection (sputum) in Hong Kong.</title>
        <authorList>
            <person name="Teng J.L.L."/>
            <person name="Lee H.H."/>
            <person name="Fong J.Y.H."/>
            <person name="Fok K.M.N."/>
            <person name="Lau S.K.P."/>
            <person name="Woo P.C.Y."/>
        </authorList>
    </citation>
    <scope>NUCLEOTIDE SEQUENCE [LARGE SCALE GENOMIC DNA]</scope>
    <source>
        <strain evidence="2 3">HKU71</strain>
    </source>
</reference>
<evidence type="ECO:0000256" key="1">
    <source>
        <dbReference type="ARBA" id="ARBA00005254"/>
    </source>
</evidence>
<evidence type="ECO:0000313" key="3">
    <source>
        <dbReference type="Proteomes" id="UP000317291"/>
    </source>
</evidence>
<dbReference type="EMBL" id="VIGW01000022">
    <property type="protein sequence ID" value="TWS17677.1"/>
    <property type="molecule type" value="Genomic_DNA"/>
</dbReference>
<dbReference type="AlphaFoldDB" id="A0A5C5R315"/>
<dbReference type="OrthoDB" id="9777711at2"/>
<dbReference type="PANTHER" id="PTHR43459">
    <property type="entry name" value="ENOYL-COA HYDRATASE"/>
    <property type="match status" value="1"/>
</dbReference>
<evidence type="ECO:0000313" key="2">
    <source>
        <dbReference type="EMBL" id="TWS17677.1"/>
    </source>
</evidence>
<dbReference type="Proteomes" id="UP000317291">
    <property type="component" value="Unassembled WGS sequence"/>
</dbReference>
<keyword evidence="3" id="KW-1185">Reference proteome</keyword>
<dbReference type="CDD" id="cd06558">
    <property type="entry name" value="crotonase-like"/>
    <property type="match status" value="1"/>
</dbReference>
<sequence>MNAFGIRAAWELARIIGEADADAAIRVIVVTGEGRAFSTGVDLAGEAVGPRESLEAVNAYVRAIVEASIPVIAKVNGPCAGMAVGLALSADLTFVADTAYFLLPFIGIGLQPDAGTTALVPAAIGRSRAMGMALLGDRMYGAEALAAGMVTAVHPAEELDDAVAAAAAKLASGPREAIAATKRAVNASTLAGLDDALRRETESQVVLLESDDYREGVDAMLNKRPARFAD</sequence>
<dbReference type="SUPFAM" id="SSF52096">
    <property type="entry name" value="ClpP/crotonase"/>
    <property type="match status" value="1"/>
</dbReference>
<gene>
    <name evidence="2" type="ORF">FK529_19375</name>
</gene>
<accession>A0A5C5R315</accession>
<dbReference type="PANTHER" id="PTHR43459:SF1">
    <property type="entry name" value="EG:BACN32G11.4 PROTEIN"/>
    <property type="match status" value="1"/>
</dbReference>
<dbReference type="GO" id="GO:0003824">
    <property type="term" value="F:catalytic activity"/>
    <property type="evidence" value="ECO:0007669"/>
    <property type="project" value="UniProtKB-ARBA"/>
</dbReference>
<dbReference type="InterPro" id="IPR001753">
    <property type="entry name" value="Enoyl-CoA_hydra/iso"/>
</dbReference>
<comment type="similarity">
    <text evidence="1">Belongs to the enoyl-CoA hydratase/isomerase family.</text>
</comment>
<protein>
    <submittedName>
        <fullName evidence="2">Enoyl-CoA hydratase</fullName>
    </submittedName>
</protein>
<dbReference type="InterPro" id="IPR029045">
    <property type="entry name" value="ClpP/crotonase-like_dom_sf"/>
</dbReference>
<name>A0A5C5R315_9ACTN</name>
<organism evidence="2 3">
    <name type="scientific">Tsukamurella asaccharolytica</name>
    <dbReference type="NCBI Taxonomy" id="2592067"/>
    <lineage>
        <taxon>Bacteria</taxon>
        <taxon>Bacillati</taxon>
        <taxon>Actinomycetota</taxon>
        <taxon>Actinomycetes</taxon>
        <taxon>Mycobacteriales</taxon>
        <taxon>Tsukamurellaceae</taxon>
        <taxon>Tsukamurella</taxon>
    </lineage>
</organism>
<dbReference type="Gene3D" id="1.10.12.10">
    <property type="entry name" value="Lyase 2-enoyl-coa Hydratase, Chain A, domain 2"/>
    <property type="match status" value="1"/>
</dbReference>
<dbReference type="Pfam" id="PF00378">
    <property type="entry name" value="ECH_1"/>
    <property type="match status" value="1"/>
</dbReference>
<proteinExistence type="inferred from homology"/>